<dbReference type="Proteomes" id="UP000550501">
    <property type="component" value="Unassembled WGS sequence"/>
</dbReference>
<dbReference type="GO" id="GO:0008168">
    <property type="term" value="F:methyltransferase activity"/>
    <property type="evidence" value="ECO:0007669"/>
    <property type="project" value="UniProtKB-UniRule"/>
</dbReference>
<dbReference type="EMBL" id="JACHVU010000002">
    <property type="protein sequence ID" value="MBB2989891.1"/>
    <property type="molecule type" value="Genomic_DNA"/>
</dbReference>
<dbReference type="InterPro" id="IPR007213">
    <property type="entry name" value="Ppm1/Ppm2/Tcmp"/>
</dbReference>
<evidence type="ECO:0000256" key="3">
    <source>
        <dbReference type="ARBA" id="ARBA00022603"/>
    </source>
</evidence>
<name>A0A839QBJ1_MYCIR</name>
<evidence type="ECO:0000256" key="6">
    <source>
        <dbReference type="RuleBase" id="RU362030"/>
    </source>
</evidence>
<comment type="similarity">
    <text evidence="2 6">Belongs to the UPF0677 family.</text>
</comment>
<dbReference type="InterPro" id="IPR029063">
    <property type="entry name" value="SAM-dependent_MTases_sf"/>
</dbReference>
<dbReference type="PANTHER" id="PTHR43619">
    <property type="entry name" value="S-ADENOSYL-L-METHIONINE-DEPENDENT METHYLTRANSFERASE YKTD-RELATED"/>
    <property type="match status" value="1"/>
</dbReference>
<evidence type="ECO:0000256" key="4">
    <source>
        <dbReference type="ARBA" id="ARBA00022679"/>
    </source>
</evidence>
<keyword evidence="4 7" id="KW-0808">Transferase</keyword>
<proteinExistence type="inferred from homology"/>
<evidence type="ECO:0000313" key="8">
    <source>
        <dbReference type="Proteomes" id="UP000550501"/>
    </source>
</evidence>
<evidence type="ECO:0000256" key="5">
    <source>
        <dbReference type="ARBA" id="ARBA00022691"/>
    </source>
</evidence>
<dbReference type="Gene3D" id="3.40.50.150">
    <property type="entry name" value="Vaccinia Virus protein VP39"/>
    <property type="match status" value="1"/>
</dbReference>
<accession>A0A839QBJ1</accession>
<gene>
    <name evidence="7" type="ORF">FHR72_001354</name>
</gene>
<dbReference type="AlphaFoldDB" id="A0A839QBJ1"/>
<dbReference type="NCBIfam" id="TIGR00027">
    <property type="entry name" value="mthyl_TIGR00027"/>
    <property type="match status" value="1"/>
</dbReference>
<evidence type="ECO:0000313" key="7">
    <source>
        <dbReference type="EMBL" id="MBB2989891.1"/>
    </source>
</evidence>
<reference evidence="7 8" key="1">
    <citation type="submission" date="2020-08" db="EMBL/GenBank/DDBJ databases">
        <title>The Agave Microbiome: Exploring the role of microbial communities in plant adaptations to desert environments.</title>
        <authorList>
            <person name="Partida-Martinez L.P."/>
        </authorList>
    </citation>
    <scope>NUCLEOTIDE SEQUENCE [LARGE SCALE GENOMIC DNA]</scope>
    <source>
        <strain evidence="7 8">AT2.18</strain>
    </source>
</reference>
<dbReference type="Pfam" id="PF04072">
    <property type="entry name" value="LCM"/>
    <property type="match status" value="1"/>
</dbReference>
<evidence type="ECO:0000256" key="1">
    <source>
        <dbReference type="ARBA" id="ARBA00003907"/>
    </source>
</evidence>
<sequence>MRGRTGCGGRRARSSTSSINPTCAFKTRTLADLGAGPTALHRPVPVDLREDWPSALRAAGFDPSQPTAWLAEGLLIYLPPQAQDALFDAITALSAPGSTVATEYVPGIVDFDGDKARALSAPLRDQGLDIDMPSLVYTGARTPVPDYLREKGWEVEGTARADLFSRYGRPLPQDAEDTDPLGEIVYVRATLGGSSRAGRV</sequence>
<keyword evidence="5 6" id="KW-0949">S-adenosyl-L-methionine</keyword>
<comment type="function">
    <text evidence="1 6">Exhibits S-adenosyl-L-methionine-dependent methyltransferase activity.</text>
</comment>
<organism evidence="7 8">
    <name type="scientific">Mycolicibacterium iranicum</name>
    <name type="common">Mycobacterium iranicum</name>
    <dbReference type="NCBI Taxonomy" id="912594"/>
    <lineage>
        <taxon>Bacteria</taxon>
        <taxon>Bacillati</taxon>
        <taxon>Actinomycetota</taxon>
        <taxon>Actinomycetes</taxon>
        <taxon>Mycobacteriales</taxon>
        <taxon>Mycobacteriaceae</taxon>
        <taxon>Mycolicibacterium</taxon>
    </lineage>
</organism>
<dbReference type="InterPro" id="IPR011610">
    <property type="entry name" value="SAM_mthyl_Trfase_ML2640-like"/>
</dbReference>
<dbReference type="EC" id="2.1.1.-" evidence="6"/>
<evidence type="ECO:0000256" key="2">
    <source>
        <dbReference type="ARBA" id="ARBA00008138"/>
    </source>
</evidence>
<dbReference type="SUPFAM" id="SSF53335">
    <property type="entry name" value="S-adenosyl-L-methionine-dependent methyltransferases"/>
    <property type="match status" value="1"/>
</dbReference>
<dbReference type="GO" id="GO:0032259">
    <property type="term" value="P:methylation"/>
    <property type="evidence" value="ECO:0007669"/>
    <property type="project" value="UniProtKB-KW"/>
</dbReference>
<protein>
    <recommendedName>
        <fullName evidence="6">S-adenosyl-L-methionine-dependent methyltransferase</fullName>
        <ecNumber evidence="6">2.1.1.-</ecNumber>
    </recommendedName>
</protein>
<dbReference type="PANTHER" id="PTHR43619:SF2">
    <property type="entry name" value="S-ADENOSYL-L-METHIONINE-DEPENDENT METHYLTRANSFERASES SUPERFAMILY PROTEIN"/>
    <property type="match status" value="1"/>
</dbReference>
<keyword evidence="8" id="KW-1185">Reference proteome</keyword>
<comment type="caution">
    <text evidence="7">The sequence shown here is derived from an EMBL/GenBank/DDBJ whole genome shotgun (WGS) entry which is preliminary data.</text>
</comment>
<keyword evidence="3 6" id="KW-0489">Methyltransferase</keyword>